<dbReference type="Pfam" id="PF04355">
    <property type="entry name" value="BamE"/>
    <property type="match status" value="1"/>
</dbReference>
<evidence type="ECO:0000256" key="2">
    <source>
        <dbReference type="ARBA" id="ARBA00022729"/>
    </source>
</evidence>
<keyword evidence="9" id="KW-1185">Reference proteome</keyword>
<organism evidence="8 9">
    <name type="scientific">Acinetobacter tianfuensis</name>
    <dbReference type="NCBI Taxonomy" id="2419603"/>
    <lineage>
        <taxon>Bacteria</taxon>
        <taxon>Pseudomonadati</taxon>
        <taxon>Pseudomonadota</taxon>
        <taxon>Gammaproteobacteria</taxon>
        <taxon>Moraxellales</taxon>
        <taxon>Moraxellaceae</taxon>
        <taxon>Acinetobacter</taxon>
    </lineage>
</organism>
<dbReference type="RefSeq" id="WP_120402219.1">
    <property type="nucleotide sequence ID" value="NZ_RAXV01000012.1"/>
</dbReference>
<evidence type="ECO:0000259" key="7">
    <source>
        <dbReference type="PROSITE" id="PS51123"/>
    </source>
</evidence>
<dbReference type="NCBIfam" id="NF047726">
    <property type="entry name" value="AutTranAdhPGAsTpgA"/>
    <property type="match status" value="1"/>
</dbReference>
<evidence type="ECO:0000256" key="5">
    <source>
        <dbReference type="PROSITE-ProRule" id="PRU00473"/>
    </source>
</evidence>
<dbReference type="Pfam" id="PF00691">
    <property type="entry name" value="OmpA"/>
    <property type="match status" value="1"/>
</dbReference>
<keyword evidence="4" id="KW-0998">Cell outer membrane</keyword>
<feature type="chain" id="PRO_5017444786" evidence="6">
    <location>
        <begin position="23"/>
        <end position="265"/>
    </location>
</feature>
<proteinExistence type="predicted"/>
<dbReference type="EMBL" id="RAXV01000012">
    <property type="protein sequence ID" value="RKG31950.1"/>
    <property type="molecule type" value="Genomic_DNA"/>
</dbReference>
<comment type="subcellular location">
    <subcellularLocation>
        <location evidence="1">Cell outer membrane</location>
    </subcellularLocation>
</comment>
<name>A0A3A8EMH8_9GAMM</name>
<dbReference type="Gene3D" id="3.30.1450.10">
    <property type="match status" value="1"/>
</dbReference>
<dbReference type="SUPFAM" id="SSF103088">
    <property type="entry name" value="OmpA-like"/>
    <property type="match status" value="1"/>
</dbReference>
<feature type="signal peptide" evidence="6">
    <location>
        <begin position="1"/>
        <end position="22"/>
    </location>
</feature>
<reference evidence="8 9" key="1">
    <citation type="submission" date="2018-09" db="EMBL/GenBank/DDBJ databases">
        <title>The draft genome of Acinetobacter spp. strains.</title>
        <authorList>
            <person name="Qin J."/>
            <person name="Feng Y."/>
            <person name="Zong Z."/>
        </authorList>
    </citation>
    <scope>NUCLEOTIDE SEQUENCE [LARGE SCALE GENOMIC DNA]</scope>
    <source>
        <strain evidence="8 9">WCHAc060012</strain>
    </source>
</reference>
<dbReference type="AlphaFoldDB" id="A0A3A8EMH8"/>
<dbReference type="InterPro" id="IPR050330">
    <property type="entry name" value="Bact_OuterMem_StrucFunc"/>
</dbReference>
<evidence type="ECO:0000313" key="8">
    <source>
        <dbReference type="EMBL" id="RKG31950.1"/>
    </source>
</evidence>
<comment type="caution">
    <text evidence="8">The sequence shown here is derived from an EMBL/GenBank/DDBJ whole genome shotgun (WGS) entry which is preliminary data.</text>
</comment>
<evidence type="ECO:0000256" key="3">
    <source>
        <dbReference type="ARBA" id="ARBA00023136"/>
    </source>
</evidence>
<dbReference type="InterPro" id="IPR037873">
    <property type="entry name" value="BamE-like"/>
</dbReference>
<evidence type="ECO:0000256" key="1">
    <source>
        <dbReference type="ARBA" id="ARBA00004442"/>
    </source>
</evidence>
<dbReference type="Proteomes" id="UP000282388">
    <property type="component" value="Unassembled WGS sequence"/>
</dbReference>
<dbReference type="InterPro" id="IPR006665">
    <property type="entry name" value="OmpA-like"/>
</dbReference>
<keyword evidence="2 6" id="KW-0732">Signal</keyword>
<dbReference type="PANTHER" id="PTHR30329:SF21">
    <property type="entry name" value="LIPOPROTEIN YIAD-RELATED"/>
    <property type="match status" value="1"/>
</dbReference>
<dbReference type="PRINTS" id="PR01021">
    <property type="entry name" value="OMPADOMAIN"/>
</dbReference>
<dbReference type="Gene3D" id="3.30.1330.60">
    <property type="entry name" value="OmpA-like domain"/>
    <property type="match status" value="1"/>
</dbReference>
<sequence>MNTTQSIAVIALMLLGSSSVWAAEQINLTQAAADIEFPEPNKSYLKQVHRYEYEDVLRLENGLNKDQIRRILGNPQFSEGLFAVRKWNYVLDIRVPETQTYRRCQLRIDFDKDYIAERYSWRGEACQGLVQYGANNETPIVPAAVPVPEAHEAHVLFAFDRGDAAGIEQQSMQLNELLGYLNAGSQRINIAGYTDRKGTASYNQRLSEHRAKTVADLLVRHGIAPERINIAAQGVTNAYRSCESQLKRSLEIQCLSPNRRVTISW</sequence>
<protein>
    <submittedName>
        <fullName evidence="8">Outer membrane protein assembly factor BamE</fullName>
    </submittedName>
</protein>
<dbReference type="InterPro" id="IPR036737">
    <property type="entry name" value="OmpA-like_sf"/>
</dbReference>
<dbReference type="GO" id="GO:0009279">
    <property type="term" value="C:cell outer membrane"/>
    <property type="evidence" value="ECO:0007669"/>
    <property type="project" value="UniProtKB-SubCell"/>
</dbReference>
<evidence type="ECO:0000256" key="6">
    <source>
        <dbReference type="SAM" id="SignalP"/>
    </source>
</evidence>
<dbReference type="InterPro" id="IPR007450">
    <property type="entry name" value="BamE_dom"/>
</dbReference>
<dbReference type="CDD" id="cd07185">
    <property type="entry name" value="OmpA_C-like"/>
    <property type="match status" value="1"/>
</dbReference>
<dbReference type="OrthoDB" id="1149075at2"/>
<evidence type="ECO:0000313" key="9">
    <source>
        <dbReference type="Proteomes" id="UP000282388"/>
    </source>
</evidence>
<dbReference type="PROSITE" id="PS51123">
    <property type="entry name" value="OMPA_2"/>
    <property type="match status" value="1"/>
</dbReference>
<dbReference type="InterPro" id="IPR006664">
    <property type="entry name" value="OMP_bac"/>
</dbReference>
<accession>A0A3A8EMH8</accession>
<gene>
    <name evidence="8" type="primary">bamE</name>
    <name evidence="8" type="ORF">D7V32_07245</name>
</gene>
<feature type="domain" description="OmpA-like" evidence="7">
    <location>
        <begin position="146"/>
        <end position="265"/>
    </location>
</feature>
<keyword evidence="3 5" id="KW-0472">Membrane</keyword>
<evidence type="ECO:0000256" key="4">
    <source>
        <dbReference type="ARBA" id="ARBA00023237"/>
    </source>
</evidence>
<dbReference type="PANTHER" id="PTHR30329">
    <property type="entry name" value="STATOR ELEMENT OF FLAGELLAR MOTOR COMPLEX"/>
    <property type="match status" value="1"/>
</dbReference>